<evidence type="ECO:0000313" key="1">
    <source>
        <dbReference type="EMBL" id="EWC76516.1"/>
    </source>
</evidence>
<evidence type="ECO:0000313" key="2">
    <source>
        <dbReference type="Proteomes" id="UP000030697"/>
    </source>
</evidence>
<gene>
    <name evidence="1" type="ORF">C923_02829</name>
</gene>
<sequence>MFRYIIFLHSIRFKSRENSLKVLLTKGYNICVICL</sequence>
<name>W7JYA2_PLAFA</name>
<protein>
    <submittedName>
        <fullName evidence="1">Uncharacterized protein</fullName>
    </submittedName>
</protein>
<accession>W7JYA2</accession>
<dbReference type="AlphaFoldDB" id="W7JYA2"/>
<reference evidence="1 2" key="1">
    <citation type="submission" date="2013-02" db="EMBL/GenBank/DDBJ databases">
        <title>The Genome Sequence of Plasmodium falciparum UGT5.1.</title>
        <authorList>
            <consortium name="The Broad Institute Genome Sequencing Platform"/>
            <consortium name="The Broad Institute Genome Sequencing Center for Infectious Disease"/>
            <person name="Neafsey D."/>
            <person name="Cheeseman I."/>
            <person name="Volkman S."/>
            <person name="Adams J."/>
            <person name="Walker B."/>
            <person name="Young S.K."/>
            <person name="Zeng Q."/>
            <person name="Gargeya S."/>
            <person name="Fitzgerald M."/>
            <person name="Haas B."/>
            <person name="Abouelleil A."/>
            <person name="Alvarado L."/>
            <person name="Arachchi H.M."/>
            <person name="Berlin A.M."/>
            <person name="Chapman S.B."/>
            <person name="Dewar J."/>
            <person name="Goldberg J."/>
            <person name="Griggs A."/>
            <person name="Gujja S."/>
            <person name="Hansen M."/>
            <person name="Howarth C."/>
            <person name="Imamovic A."/>
            <person name="Larimer J."/>
            <person name="McCowan C."/>
            <person name="Murphy C."/>
            <person name="Neiman D."/>
            <person name="Pearson M."/>
            <person name="Priest M."/>
            <person name="Roberts A."/>
            <person name="Saif S."/>
            <person name="Shea T."/>
            <person name="Sisk P."/>
            <person name="Sykes S."/>
            <person name="Wortman J."/>
            <person name="Nusbaum C."/>
            <person name="Birren B."/>
        </authorList>
    </citation>
    <scope>NUCLEOTIDE SEQUENCE [LARGE SCALE GENOMIC DNA]</scope>
    <source>
        <strain evidence="1 2">UGT5.1</strain>
    </source>
</reference>
<proteinExistence type="predicted"/>
<dbReference type="Proteomes" id="UP000030697">
    <property type="component" value="Unassembled WGS sequence"/>
</dbReference>
<organism evidence="1 2">
    <name type="scientific">Plasmodium falciparum UGT5.1</name>
    <dbReference type="NCBI Taxonomy" id="1237627"/>
    <lineage>
        <taxon>Eukaryota</taxon>
        <taxon>Sar</taxon>
        <taxon>Alveolata</taxon>
        <taxon>Apicomplexa</taxon>
        <taxon>Aconoidasida</taxon>
        <taxon>Haemosporida</taxon>
        <taxon>Plasmodiidae</taxon>
        <taxon>Plasmodium</taxon>
        <taxon>Plasmodium (Laverania)</taxon>
    </lineage>
</organism>
<dbReference type="EMBL" id="KE124569">
    <property type="protein sequence ID" value="EWC76516.1"/>
    <property type="molecule type" value="Genomic_DNA"/>
</dbReference>